<feature type="domain" description="C2H2-type" evidence="7">
    <location>
        <begin position="30"/>
        <end position="59"/>
    </location>
</feature>
<evidence type="ECO:0000313" key="8">
    <source>
        <dbReference type="EMBL" id="KAJ7196577.1"/>
    </source>
</evidence>
<dbReference type="InterPro" id="IPR050329">
    <property type="entry name" value="GLI_C2H2-zinc-finger"/>
</dbReference>
<organism evidence="8 9">
    <name type="scientific">Mycena pura</name>
    <dbReference type="NCBI Taxonomy" id="153505"/>
    <lineage>
        <taxon>Eukaryota</taxon>
        <taxon>Fungi</taxon>
        <taxon>Dikarya</taxon>
        <taxon>Basidiomycota</taxon>
        <taxon>Agaricomycotina</taxon>
        <taxon>Agaricomycetes</taxon>
        <taxon>Agaricomycetidae</taxon>
        <taxon>Agaricales</taxon>
        <taxon>Marasmiineae</taxon>
        <taxon>Mycenaceae</taxon>
        <taxon>Mycena</taxon>
    </lineage>
</organism>
<evidence type="ECO:0000256" key="1">
    <source>
        <dbReference type="ARBA" id="ARBA00022723"/>
    </source>
</evidence>
<keyword evidence="9" id="KW-1185">Reference proteome</keyword>
<evidence type="ECO:0000256" key="6">
    <source>
        <dbReference type="SAM" id="MobiDB-lite"/>
    </source>
</evidence>
<dbReference type="InterPro" id="IPR036236">
    <property type="entry name" value="Znf_C2H2_sf"/>
</dbReference>
<reference evidence="8" key="1">
    <citation type="submission" date="2023-03" db="EMBL/GenBank/DDBJ databases">
        <title>Massive genome expansion in bonnet fungi (Mycena s.s.) driven by repeated elements and novel gene families across ecological guilds.</title>
        <authorList>
            <consortium name="Lawrence Berkeley National Laboratory"/>
            <person name="Harder C.B."/>
            <person name="Miyauchi S."/>
            <person name="Viragh M."/>
            <person name="Kuo A."/>
            <person name="Thoen E."/>
            <person name="Andreopoulos B."/>
            <person name="Lu D."/>
            <person name="Skrede I."/>
            <person name="Drula E."/>
            <person name="Henrissat B."/>
            <person name="Morin E."/>
            <person name="Kohler A."/>
            <person name="Barry K."/>
            <person name="LaButti K."/>
            <person name="Morin E."/>
            <person name="Salamov A."/>
            <person name="Lipzen A."/>
            <person name="Mereny Z."/>
            <person name="Hegedus B."/>
            <person name="Baldrian P."/>
            <person name="Stursova M."/>
            <person name="Weitz H."/>
            <person name="Taylor A."/>
            <person name="Grigoriev I.V."/>
            <person name="Nagy L.G."/>
            <person name="Martin F."/>
            <person name="Kauserud H."/>
        </authorList>
    </citation>
    <scope>NUCLEOTIDE SEQUENCE</scope>
    <source>
        <strain evidence="8">9144</strain>
    </source>
</reference>
<protein>
    <recommendedName>
        <fullName evidence="7">C2H2-type domain-containing protein</fullName>
    </recommendedName>
</protein>
<keyword evidence="4" id="KW-0862">Zinc</keyword>
<name>A0AAD6UWB6_9AGAR</name>
<evidence type="ECO:0000256" key="4">
    <source>
        <dbReference type="ARBA" id="ARBA00022833"/>
    </source>
</evidence>
<dbReference type="SUPFAM" id="SSF57667">
    <property type="entry name" value="beta-beta-alpha zinc fingers"/>
    <property type="match status" value="1"/>
</dbReference>
<keyword evidence="3 5" id="KW-0863">Zinc-finger</keyword>
<dbReference type="SMART" id="SM00355">
    <property type="entry name" value="ZnF_C2H2"/>
    <property type="match status" value="2"/>
</dbReference>
<dbReference type="GO" id="GO:0005634">
    <property type="term" value="C:nucleus"/>
    <property type="evidence" value="ECO:0007669"/>
    <property type="project" value="UniProtKB-ARBA"/>
</dbReference>
<proteinExistence type="predicted"/>
<dbReference type="PANTHER" id="PTHR19818:SF139">
    <property type="entry name" value="PAIR-RULE PROTEIN ODD-PAIRED"/>
    <property type="match status" value="1"/>
</dbReference>
<dbReference type="AlphaFoldDB" id="A0AAD6UWB6"/>
<dbReference type="PROSITE" id="PS00028">
    <property type="entry name" value="ZINC_FINGER_C2H2_1"/>
    <property type="match status" value="2"/>
</dbReference>
<evidence type="ECO:0000256" key="2">
    <source>
        <dbReference type="ARBA" id="ARBA00022737"/>
    </source>
</evidence>
<comment type="caution">
    <text evidence="8">The sequence shown here is derived from an EMBL/GenBank/DDBJ whole genome shotgun (WGS) entry which is preliminary data.</text>
</comment>
<dbReference type="GO" id="GO:0045944">
    <property type="term" value="P:positive regulation of transcription by RNA polymerase II"/>
    <property type="evidence" value="ECO:0007669"/>
    <property type="project" value="UniProtKB-ARBA"/>
</dbReference>
<dbReference type="EMBL" id="JARJCW010000083">
    <property type="protein sequence ID" value="KAJ7196577.1"/>
    <property type="molecule type" value="Genomic_DNA"/>
</dbReference>
<dbReference type="GO" id="GO:0008270">
    <property type="term" value="F:zinc ion binding"/>
    <property type="evidence" value="ECO:0007669"/>
    <property type="project" value="UniProtKB-KW"/>
</dbReference>
<dbReference type="GO" id="GO:0000981">
    <property type="term" value="F:DNA-binding transcription factor activity, RNA polymerase II-specific"/>
    <property type="evidence" value="ECO:0007669"/>
    <property type="project" value="TreeGrafter"/>
</dbReference>
<gene>
    <name evidence="8" type="ORF">GGX14DRAFT_673036</name>
</gene>
<dbReference type="InterPro" id="IPR013087">
    <property type="entry name" value="Znf_C2H2_type"/>
</dbReference>
<dbReference type="Pfam" id="PF00096">
    <property type="entry name" value="zf-C2H2"/>
    <property type="match status" value="2"/>
</dbReference>
<dbReference type="Proteomes" id="UP001219525">
    <property type="component" value="Unassembled WGS sequence"/>
</dbReference>
<accession>A0AAD6UWB6</accession>
<sequence>MHQCEVCSKEFSRPSGLRTHMNMHSHAQPYKCQFPACHKSFSVLSNARRHYRTHGEELPSSLPQYQVNFDVPVTAPRTAPPPPLSLSQVPFRVRWVGPNLRTRTHQAQPPDVNADACDDDRWVSDEDHDTNSQGSRP</sequence>
<keyword evidence="2" id="KW-0677">Repeat</keyword>
<keyword evidence="1" id="KW-0479">Metal-binding</keyword>
<dbReference type="GO" id="GO:0000978">
    <property type="term" value="F:RNA polymerase II cis-regulatory region sequence-specific DNA binding"/>
    <property type="evidence" value="ECO:0007669"/>
    <property type="project" value="TreeGrafter"/>
</dbReference>
<dbReference type="PANTHER" id="PTHR19818">
    <property type="entry name" value="ZINC FINGER PROTEIN ZIC AND GLI"/>
    <property type="match status" value="1"/>
</dbReference>
<evidence type="ECO:0000313" key="9">
    <source>
        <dbReference type="Proteomes" id="UP001219525"/>
    </source>
</evidence>
<dbReference type="FunFam" id="3.30.160.60:FF:000065">
    <property type="entry name" value="B-cell CLL/lymphoma 6, member B"/>
    <property type="match status" value="1"/>
</dbReference>
<evidence type="ECO:0000259" key="7">
    <source>
        <dbReference type="PROSITE" id="PS50157"/>
    </source>
</evidence>
<feature type="domain" description="C2H2-type" evidence="7">
    <location>
        <begin position="2"/>
        <end position="29"/>
    </location>
</feature>
<dbReference type="Gene3D" id="3.30.160.60">
    <property type="entry name" value="Classic Zinc Finger"/>
    <property type="match status" value="2"/>
</dbReference>
<feature type="region of interest" description="Disordered" evidence="6">
    <location>
        <begin position="100"/>
        <end position="137"/>
    </location>
</feature>
<evidence type="ECO:0000256" key="3">
    <source>
        <dbReference type="ARBA" id="ARBA00022771"/>
    </source>
</evidence>
<dbReference type="PROSITE" id="PS50157">
    <property type="entry name" value="ZINC_FINGER_C2H2_2"/>
    <property type="match status" value="2"/>
</dbReference>
<evidence type="ECO:0000256" key="5">
    <source>
        <dbReference type="PROSITE-ProRule" id="PRU00042"/>
    </source>
</evidence>